<evidence type="ECO:0000256" key="1">
    <source>
        <dbReference type="SAM" id="MobiDB-lite"/>
    </source>
</evidence>
<accession>A0ABW2C9U3</accession>
<dbReference type="EMBL" id="JBHSXS010000001">
    <property type="protein sequence ID" value="MFC6878537.1"/>
    <property type="molecule type" value="Genomic_DNA"/>
</dbReference>
<feature type="compositionally biased region" description="Pro residues" evidence="1">
    <location>
        <begin position="237"/>
        <end position="253"/>
    </location>
</feature>
<keyword evidence="2" id="KW-0812">Transmembrane</keyword>
<evidence type="ECO:0008006" key="5">
    <source>
        <dbReference type="Google" id="ProtNLM"/>
    </source>
</evidence>
<feature type="compositionally biased region" description="Basic and acidic residues" evidence="1">
    <location>
        <begin position="362"/>
        <end position="381"/>
    </location>
</feature>
<keyword evidence="2" id="KW-1133">Transmembrane helix</keyword>
<evidence type="ECO:0000313" key="4">
    <source>
        <dbReference type="Proteomes" id="UP001596380"/>
    </source>
</evidence>
<dbReference type="RefSeq" id="WP_160819879.1">
    <property type="nucleotide sequence ID" value="NZ_JBHSXE010000001.1"/>
</dbReference>
<organism evidence="3 4">
    <name type="scientific">Actinomadura yumaensis</name>
    <dbReference type="NCBI Taxonomy" id="111807"/>
    <lineage>
        <taxon>Bacteria</taxon>
        <taxon>Bacillati</taxon>
        <taxon>Actinomycetota</taxon>
        <taxon>Actinomycetes</taxon>
        <taxon>Streptosporangiales</taxon>
        <taxon>Thermomonosporaceae</taxon>
        <taxon>Actinomadura</taxon>
    </lineage>
</organism>
<proteinExistence type="predicted"/>
<evidence type="ECO:0000313" key="3">
    <source>
        <dbReference type="EMBL" id="MFC6878537.1"/>
    </source>
</evidence>
<comment type="caution">
    <text evidence="3">The sequence shown here is derived from an EMBL/GenBank/DDBJ whole genome shotgun (WGS) entry which is preliminary data.</text>
</comment>
<evidence type="ECO:0000256" key="2">
    <source>
        <dbReference type="SAM" id="Phobius"/>
    </source>
</evidence>
<feature type="region of interest" description="Disordered" evidence="1">
    <location>
        <begin position="198"/>
        <end position="381"/>
    </location>
</feature>
<dbReference type="Proteomes" id="UP001596380">
    <property type="component" value="Unassembled WGS sequence"/>
</dbReference>
<name>A0ABW2C9U3_9ACTN</name>
<feature type="compositionally biased region" description="Basic and acidic residues" evidence="1">
    <location>
        <begin position="328"/>
        <end position="353"/>
    </location>
</feature>
<reference evidence="4" key="1">
    <citation type="journal article" date="2019" name="Int. J. Syst. Evol. Microbiol.">
        <title>The Global Catalogue of Microorganisms (GCM) 10K type strain sequencing project: providing services to taxonomists for standard genome sequencing and annotation.</title>
        <authorList>
            <consortium name="The Broad Institute Genomics Platform"/>
            <consortium name="The Broad Institute Genome Sequencing Center for Infectious Disease"/>
            <person name="Wu L."/>
            <person name="Ma J."/>
        </authorList>
    </citation>
    <scope>NUCLEOTIDE SEQUENCE [LARGE SCALE GENOMIC DNA]</scope>
    <source>
        <strain evidence="4">JCM 3369</strain>
    </source>
</reference>
<feature type="transmembrane region" description="Helical" evidence="2">
    <location>
        <begin position="175"/>
        <end position="193"/>
    </location>
</feature>
<keyword evidence="2" id="KW-0472">Membrane</keyword>
<keyword evidence="4" id="KW-1185">Reference proteome</keyword>
<protein>
    <recommendedName>
        <fullName evidence="5">Capsular polysaccharide biosynthesis protein</fullName>
    </recommendedName>
</protein>
<feature type="compositionally biased region" description="Low complexity" evidence="1">
    <location>
        <begin position="293"/>
        <end position="311"/>
    </location>
</feature>
<sequence length="381" mass="40936">MDLLDSLNILLRRWLLTLPLLLLTGAGVLAAMVILPWSYEAKATTVFLASPIQAKEVGGNPWLVFDGSLTVTAEVVGRELMDARTAAELRGRGLTAEYLVSVPPDTSGPVLQIDVTGENARTTEATLVALMKLIPEKLERIQADGGVAPYSRIKSRFVSSTPHADLKATDKIRTIAVILFAGLALTVALPLSVESLATRRHHRERPEPATGRGGRGGRGEPADPYGPYDARGTQAEPYPPPPRSAQAGPPPAENGPSAGRATRTGENGLPPADRRPEPSTGSRESGPQPVQYEQEAQGGQAAEQQRPARARNGLSRDGQSGRPRPKASARDRAKRMEALEALRQETGRPDATRPEVPSGPRDQPRRAGTRRQDGQWSERDA</sequence>
<gene>
    <name evidence="3" type="ORF">ACFQKB_02030</name>
</gene>